<dbReference type="EMBL" id="JAPDNT010000011">
    <property type="protein sequence ID" value="MCW3475720.1"/>
    <property type="molecule type" value="Genomic_DNA"/>
</dbReference>
<accession>A0AA41YSJ2</accession>
<reference evidence="1" key="1">
    <citation type="submission" date="2022-09" db="EMBL/GenBank/DDBJ databases">
        <title>Rhodovastum sp. nov. RN2-1 isolated from soil in Seongnam, South Korea.</title>
        <authorList>
            <person name="Le N.T."/>
        </authorList>
    </citation>
    <scope>NUCLEOTIDE SEQUENCE</scope>
    <source>
        <strain evidence="1">RN2-1</strain>
    </source>
</reference>
<comment type="caution">
    <text evidence="1">The sequence shown here is derived from an EMBL/GenBank/DDBJ whole genome shotgun (WGS) entry which is preliminary data.</text>
</comment>
<dbReference type="AlphaFoldDB" id="A0AA41YSJ2"/>
<organism evidence="1 2">
    <name type="scientific">Limobrevibacterium gyesilva</name>
    <dbReference type="NCBI Taxonomy" id="2991712"/>
    <lineage>
        <taxon>Bacteria</taxon>
        <taxon>Pseudomonadati</taxon>
        <taxon>Pseudomonadota</taxon>
        <taxon>Alphaproteobacteria</taxon>
        <taxon>Acetobacterales</taxon>
        <taxon>Acetobacteraceae</taxon>
        <taxon>Limobrevibacterium</taxon>
    </lineage>
</organism>
<gene>
    <name evidence="1" type="ORF">OL599_14150</name>
</gene>
<proteinExistence type="predicted"/>
<evidence type="ECO:0000313" key="2">
    <source>
        <dbReference type="Proteomes" id="UP001165679"/>
    </source>
</evidence>
<protein>
    <submittedName>
        <fullName evidence="1">Uncharacterized protein</fullName>
    </submittedName>
</protein>
<keyword evidence="2" id="KW-1185">Reference proteome</keyword>
<sequence>MDQPHDTAPDRCLLQHHVFMAMGEVTFRRASTDGTPVMVVLLGEREASVPLRALQREFAIDDDSPDGRMLGLIAESLDYVTGLHLGDKLPSEVLTGKASWEPDARHRRLVASRLRLQLVAWLDPQALEAGADAAALQRLDEDPAMRQQVQAAFAQAARSLDLPSPEDVVRLVEALADELSYIEALRDGLYRRVQIVAARLERLGRGWRGDMPRLETLTQVQRLTAIGLKQIGGRFDEVDAQTGEVLAALRNAESQQAFIRSNRDWLYRCQRAWSPILKEWDFAPTVMDELAWGLIGRTYQFLAPRYMPVTEWQAFNSLRQSRAARRANRVMAW</sequence>
<dbReference type="Proteomes" id="UP001165679">
    <property type="component" value="Unassembled WGS sequence"/>
</dbReference>
<name>A0AA41YSJ2_9PROT</name>
<reference evidence="1" key="2">
    <citation type="submission" date="2022-10" db="EMBL/GenBank/DDBJ databases">
        <authorList>
            <person name="Trinh H.N."/>
        </authorList>
    </citation>
    <scope>NUCLEOTIDE SEQUENCE</scope>
    <source>
        <strain evidence="1">RN2-1</strain>
    </source>
</reference>
<dbReference type="RefSeq" id="WP_264714447.1">
    <property type="nucleotide sequence ID" value="NZ_JAPDNT010000011.1"/>
</dbReference>
<evidence type="ECO:0000313" key="1">
    <source>
        <dbReference type="EMBL" id="MCW3475720.1"/>
    </source>
</evidence>